<feature type="domain" description="Thiamine pyrophosphate enzyme N-terminal TPP-binding" evidence="5">
    <location>
        <begin position="1"/>
        <end position="111"/>
    </location>
</feature>
<dbReference type="PANTHER" id="PTHR18968:SF166">
    <property type="entry name" value="2-HYDROXYACYL-COA LYASE 2"/>
    <property type="match status" value="1"/>
</dbReference>
<reference evidence="6 7" key="1">
    <citation type="submission" date="2016-11" db="EMBL/GenBank/DDBJ databases">
        <authorList>
            <person name="Varghese N."/>
            <person name="Submissions S."/>
        </authorList>
    </citation>
    <scope>NUCLEOTIDE SEQUENCE [LARGE SCALE GENOMIC DNA]</scope>
    <source>
        <strain evidence="6 7">DSM 28249</strain>
    </source>
</reference>
<dbReference type="GO" id="GO:0030976">
    <property type="term" value="F:thiamine pyrophosphate binding"/>
    <property type="evidence" value="ECO:0007669"/>
    <property type="project" value="InterPro"/>
</dbReference>
<dbReference type="InterPro" id="IPR012001">
    <property type="entry name" value="Thiamin_PyroP_enz_TPP-bd_dom"/>
</dbReference>
<dbReference type="Gene3D" id="3.40.50.970">
    <property type="match status" value="2"/>
</dbReference>
<dbReference type="Pfam" id="PF02776">
    <property type="entry name" value="TPP_enzyme_N"/>
    <property type="match status" value="1"/>
</dbReference>
<dbReference type="PANTHER" id="PTHR18968">
    <property type="entry name" value="THIAMINE PYROPHOSPHATE ENZYMES"/>
    <property type="match status" value="1"/>
</dbReference>
<evidence type="ECO:0000259" key="5">
    <source>
        <dbReference type="Pfam" id="PF02776"/>
    </source>
</evidence>
<dbReference type="Gene3D" id="3.40.50.1220">
    <property type="entry name" value="TPP-binding domain"/>
    <property type="match status" value="1"/>
</dbReference>
<dbReference type="GO" id="GO:0005948">
    <property type="term" value="C:acetolactate synthase complex"/>
    <property type="evidence" value="ECO:0007669"/>
    <property type="project" value="TreeGrafter"/>
</dbReference>
<evidence type="ECO:0000259" key="4">
    <source>
        <dbReference type="Pfam" id="PF02775"/>
    </source>
</evidence>
<proteinExistence type="inferred from homology"/>
<evidence type="ECO:0000256" key="1">
    <source>
        <dbReference type="ARBA" id="ARBA00001964"/>
    </source>
</evidence>
<dbReference type="GO" id="GO:0009099">
    <property type="term" value="P:L-valine biosynthetic process"/>
    <property type="evidence" value="ECO:0007669"/>
    <property type="project" value="TreeGrafter"/>
</dbReference>
<evidence type="ECO:0000256" key="2">
    <source>
        <dbReference type="ARBA" id="ARBA00007812"/>
    </source>
</evidence>
<organism evidence="6 7">
    <name type="scientific">Roseovarius litoreus</name>
    <dbReference type="NCBI Taxonomy" id="1155722"/>
    <lineage>
        <taxon>Bacteria</taxon>
        <taxon>Pseudomonadati</taxon>
        <taxon>Pseudomonadota</taxon>
        <taxon>Alphaproteobacteria</taxon>
        <taxon>Rhodobacterales</taxon>
        <taxon>Roseobacteraceae</taxon>
        <taxon>Roseovarius</taxon>
    </lineage>
</organism>
<dbReference type="InterPro" id="IPR045229">
    <property type="entry name" value="TPP_enz"/>
</dbReference>
<dbReference type="CDD" id="cd07035">
    <property type="entry name" value="TPP_PYR_POX_like"/>
    <property type="match status" value="1"/>
</dbReference>
<dbReference type="InterPro" id="IPR029035">
    <property type="entry name" value="DHS-like_NAD/FAD-binding_dom"/>
</dbReference>
<dbReference type="SUPFAM" id="SSF52467">
    <property type="entry name" value="DHS-like NAD/FAD-binding domain"/>
    <property type="match status" value="1"/>
</dbReference>
<comment type="cofactor">
    <cofactor evidence="1">
        <name>thiamine diphosphate</name>
        <dbReference type="ChEBI" id="CHEBI:58937"/>
    </cofactor>
</comment>
<dbReference type="GO" id="GO:0009097">
    <property type="term" value="P:isoleucine biosynthetic process"/>
    <property type="evidence" value="ECO:0007669"/>
    <property type="project" value="TreeGrafter"/>
</dbReference>
<dbReference type="InterPro" id="IPR011766">
    <property type="entry name" value="TPP_enzyme_TPP-bd"/>
</dbReference>
<comment type="similarity">
    <text evidence="2">Belongs to the TPP enzyme family.</text>
</comment>
<evidence type="ECO:0000313" key="6">
    <source>
        <dbReference type="EMBL" id="SHL86272.1"/>
    </source>
</evidence>
<dbReference type="InterPro" id="IPR029061">
    <property type="entry name" value="THDP-binding"/>
</dbReference>
<dbReference type="CDD" id="cd02004">
    <property type="entry name" value="TPP_BZL_OCoD_HPCL"/>
    <property type="match status" value="1"/>
</dbReference>
<dbReference type="GO" id="GO:0050660">
    <property type="term" value="F:flavin adenine dinucleotide binding"/>
    <property type="evidence" value="ECO:0007669"/>
    <property type="project" value="TreeGrafter"/>
</dbReference>
<dbReference type="EMBL" id="FRCB01000003">
    <property type="protein sequence ID" value="SHL86272.1"/>
    <property type="molecule type" value="Genomic_DNA"/>
</dbReference>
<evidence type="ECO:0000256" key="3">
    <source>
        <dbReference type="ARBA" id="ARBA00023052"/>
    </source>
</evidence>
<sequence length="519" mass="53593">MVQSLADAGTDVIFALSGNQIMPIFDACLTAGIRIVHTRHEAAAVFMAEAYAQVTGKIGVALVTAGGGLANTAGALFSASESETPVLLLSGDSPVGQDGRGAFQEMDQTAITAPLTRLSLRPMSVDRLEADLGRALTAATADRPGPVHMALPVDILTADAQPVGASSGVAPHKMAEDTLARITSAISKADRPLIVLGPALNDTRAPGLAQALRNAVDAPVVAMESPRGLNDPSLGGLREVFGASDLIVVIGKRVDFTLGFGTGDAQWICIQPDAPELDRARRNLGDRLVLSAQADAYGMAQALIGAPVALPKRQAWCDSALQKLSTEPAAPATDAAGKITSAGLCAAVQEALSNHPDSIAICDGGEFGQWAQALLRAGRRIINGPSGAIGAGIAYGIGARAARPDARIVALMGDGTAGFHLPEFETAAREDLPFVAVIGNDRRWNAEHQIQLRDYGQDRLTGCDLSGARYDLAAAGLGAHGEYVTRLEDLVPALERAFASGKPACVNVEITGLPAPAAH</sequence>
<dbReference type="GO" id="GO:0003984">
    <property type="term" value="F:acetolactate synthase activity"/>
    <property type="evidence" value="ECO:0007669"/>
    <property type="project" value="TreeGrafter"/>
</dbReference>
<keyword evidence="3" id="KW-0786">Thiamine pyrophosphate</keyword>
<keyword evidence="7" id="KW-1185">Reference proteome</keyword>
<dbReference type="Pfam" id="PF02775">
    <property type="entry name" value="TPP_enzyme_C"/>
    <property type="match status" value="1"/>
</dbReference>
<dbReference type="AlphaFoldDB" id="A0A1M7E3F3"/>
<dbReference type="FunFam" id="3.40.50.970:FF:000007">
    <property type="entry name" value="Acetolactate synthase"/>
    <property type="match status" value="1"/>
</dbReference>
<protein>
    <submittedName>
        <fullName evidence="6">Acetolactate synthase-1/2/3 large subunit</fullName>
    </submittedName>
</protein>
<accession>A0A1M7E3F3</accession>
<dbReference type="SUPFAM" id="SSF52518">
    <property type="entry name" value="Thiamin diphosphate-binding fold (THDP-binding)"/>
    <property type="match status" value="2"/>
</dbReference>
<gene>
    <name evidence="6" type="ORF">SAMN05443432_103181</name>
</gene>
<feature type="domain" description="Thiamine pyrophosphate enzyme TPP-binding" evidence="4">
    <location>
        <begin position="363"/>
        <end position="508"/>
    </location>
</feature>
<name>A0A1M7E3F3_9RHOB</name>
<dbReference type="Proteomes" id="UP000322545">
    <property type="component" value="Unassembled WGS sequence"/>
</dbReference>
<evidence type="ECO:0000313" key="7">
    <source>
        <dbReference type="Proteomes" id="UP000322545"/>
    </source>
</evidence>